<dbReference type="CTD" id="163486"/>
<dbReference type="Pfam" id="PF03455">
    <property type="entry name" value="dDENN"/>
    <property type="match status" value="1"/>
</dbReference>
<keyword evidence="3" id="KW-0968">Cytoplasmic vesicle</keyword>
<dbReference type="GO" id="GO:0050852">
    <property type="term" value="P:T cell receptor signaling pathway"/>
    <property type="evidence" value="ECO:0007669"/>
    <property type="project" value="TreeGrafter"/>
</dbReference>
<comment type="subcellular location">
    <subcellularLocation>
        <location evidence="1">Cytoplasmic vesicle</location>
        <location evidence="1">Clathrin-coated vesicle</location>
    </subcellularLocation>
</comment>
<dbReference type="KEGG" id="hai:109380436"/>
<reference evidence="7" key="1">
    <citation type="submission" date="2025-08" db="UniProtKB">
        <authorList>
            <consortium name="RefSeq"/>
        </authorList>
    </citation>
    <scope>IDENTIFICATION</scope>
    <source>
        <tissue evidence="7">Muscle</tissue>
    </source>
</reference>
<proteinExistence type="predicted"/>
<dbReference type="InterPro" id="IPR001194">
    <property type="entry name" value="cDENN_dom"/>
</dbReference>
<dbReference type="SMART" id="SM00799">
    <property type="entry name" value="DENN"/>
    <property type="match status" value="1"/>
</dbReference>
<dbReference type="GO" id="GO:0032456">
    <property type="term" value="P:endocytic recycling"/>
    <property type="evidence" value="ECO:0007669"/>
    <property type="project" value="TreeGrafter"/>
</dbReference>
<dbReference type="Gene3D" id="3.30.450.200">
    <property type="match status" value="1"/>
</dbReference>
<dbReference type="Pfam" id="PF02141">
    <property type="entry name" value="DENN"/>
    <property type="match status" value="1"/>
</dbReference>
<dbReference type="AlphaFoldDB" id="A0A8B7QYZ1"/>
<dbReference type="GO" id="GO:0005829">
    <property type="term" value="C:cytosol"/>
    <property type="evidence" value="ECO:0007669"/>
    <property type="project" value="TreeGrafter"/>
</dbReference>
<feature type="compositionally biased region" description="Basic and acidic residues" evidence="4">
    <location>
        <begin position="520"/>
        <end position="531"/>
    </location>
</feature>
<dbReference type="FunFam" id="3.40.50.11500:FF:000001">
    <property type="entry name" value="Putative DENN domain-containing protein 1A"/>
    <property type="match status" value="1"/>
</dbReference>
<dbReference type="PROSITE" id="PS50211">
    <property type="entry name" value="DENN"/>
    <property type="match status" value="1"/>
</dbReference>
<dbReference type="OrthoDB" id="206724at2759"/>
<feature type="compositionally biased region" description="Basic and acidic residues" evidence="4">
    <location>
        <begin position="730"/>
        <end position="742"/>
    </location>
</feature>
<dbReference type="InterPro" id="IPR005112">
    <property type="entry name" value="dDENN_dom"/>
</dbReference>
<dbReference type="InterPro" id="IPR005113">
    <property type="entry name" value="uDENN_dom"/>
</dbReference>
<protein>
    <submittedName>
        <fullName evidence="7">DENN domain-containing protein 1B</fullName>
    </submittedName>
</protein>
<dbReference type="InterPro" id="IPR040032">
    <property type="entry name" value="DENND1A/B/C"/>
</dbReference>
<evidence type="ECO:0000259" key="5">
    <source>
        <dbReference type="PROSITE" id="PS50211"/>
    </source>
</evidence>
<evidence type="ECO:0000256" key="2">
    <source>
        <dbReference type="ARBA" id="ARBA00022658"/>
    </source>
</evidence>
<evidence type="ECO:0000313" key="6">
    <source>
        <dbReference type="Proteomes" id="UP000694851"/>
    </source>
</evidence>
<feature type="region of interest" description="Disordered" evidence="4">
    <location>
        <begin position="700"/>
        <end position="773"/>
    </location>
</feature>
<dbReference type="InterPro" id="IPR043153">
    <property type="entry name" value="DENN_C"/>
</dbReference>
<dbReference type="RefSeq" id="XP_019493537.1">
    <property type="nucleotide sequence ID" value="XM_019637992.1"/>
</dbReference>
<dbReference type="Gene3D" id="3.40.50.11500">
    <property type="match status" value="1"/>
</dbReference>
<gene>
    <name evidence="7" type="primary">DENND1B</name>
</gene>
<organism evidence="6 7">
    <name type="scientific">Hipposideros armiger</name>
    <name type="common">Great Himalayan leaf-nosed bat</name>
    <dbReference type="NCBI Taxonomy" id="186990"/>
    <lineage>
        <taxon>Eukaryota</taxon>
        <taxon>Metazoa</taxon>
        <taxon>Chordata</taxon>
        <taxon>Craniata</taxon>
        <taxon>Vertebrata</taxon>
        <taxon>Euteleostomi</taxon>
        <taxon>Mammalia</taxon>
        <taxon>Eutheria</taxon>
        <taxon>Laurasiatheria</taxon>
        <taxon>Chiroptera</taxon>
        <taxon>Yinpterochiroptera</taxon>
        <taxon>Rhinolophoidea</taxon>
        <taxon>Hipposideridae</taxon>
        <taxon>Hipposideros</taxon>
    </lineage>
</organism>
<accession>A0A8B7QYZ1</accession>
<dbReference type="SMART" id="SM00800">
    <property type="entry name" value="uDENN"/>
    <property type="match status" value="1"/>
</dbReference>
<dbReference type="GO" id="GO:0006897">
    <property type="term" value="P:endocytosis"/>
    <property type="evidence" value="ECO:0007669"/>
    <property type="project" value="TreeGrafter"/>
</dbReference>
<keyword evidence="2" id="KW-0344">Guanine-nucleotide releasing factor</keyword>
<dbReference type="InterPro" id="IPR037516">
    <property type="entry name" value="Tripartite_DENN"/>
</dbReference>
<evidence type="ECO:0000256" key="1">
    <source>
        <dbReference type="ARBA" id="ARBA00004132"/>
    </source>
</evidence>
<dbReference type="FunFam" id="3.30.450.200:FF:000003">
    <property type="entry name" value="DENN domain containing 1A"/>
    <property type="match status" value="1"/>
</dbReference>
<evidence type="ECO:0000313" key="7">
    <source>
        <dbReference type="RefSeq" id="XP_019493537.1"/>
    </source>
</evidence>
<dbReference type="GO" id="GO:0030136">
    <property type="term" value="C:clathrin-coated vesicle"/>
    <property type="evidence" value="ECO:0007669"/>
    <property type="project" value="UniProtKB-SubCell"/>
</dbReference>
<dbReference type="GO" id="GO:1901981">
    <property type="term" value="F:phosphatidylinositol phosphate binding"/>
    <property type="evidence" value="ECO:0007669"/>
    <property type="project" value="TreeGrafter"/>
</dbReference>
<dbReference type="Proteomes" id="UP000694851">
    <property type="component" value="Unplaced"/>
</dbReference>
<keyword evidence="6" id="KW-1185">Reference proteome</keyword>
<dbReference type="PANTHER" id="PTHR13196:SF24">
    <property type="entry name" value="DENN DOMAIN-CONTAINING PROTEIN 1B"/>
    <property type="match status" value="1"/>
</dbReference>
<evidence type="ECO:0000256" key="4">
    <source>
        <dbReference type="SAM" id="MobiDB-lite"/>
    </source>
</evidence>
<dbReference type="PANTHER" id="PTHR13196">
    <property type="entry name" value="DENN DOMAIN-CONTAINING"/>
    <property type="match status" value="1"/>
</dbReference>
<dbReference type="GO" id="GO:0005085">
    <property type="term" value="F:guanyl-nucleotide exchange factor activity"/>
    <property type="evidence" value="ECO:0007669"/>
    <property type="project" value="UniProtKB-KW"/>
</dbReference>
<feature type="domain" description="UDENN" evidence="5">
    <location>
        <begin position="22"/>
        <end position="424"/>
    </location>
</feature>
<dbReference type="Gene3D" id="6.10.140.1000">
    <property type="match status" value="1"/>
</dbReference>
<evidence type="ECO:0000256" key="3">
    <source>
        <dbReference type="ARBA" id="ARBA00023329"/>
    </source>
</evidence>
<dbReference type="GeneID" id="109380436"/>
<dbReference type="GO" id="GO:0016607">
    <property type="term" value="C:nuclear speck"/>
    <property type="evidence" value="ECO:0007669"/>
    <property type="project" value="TreeGrafter"/>
</dbReference>
<sequence>MVSPGLLTVPIETRENPERTFDLVLKVKCHASENEDPVVLWKFPEDFGDQEVLQSVPRFCFPFDVERVSQNQVGQHFTFVLTDMESKQRFGFCRLTSGGQMCLCILSYLPWFEVYYKLLNTLADYLAKELDSDLNGTLTTLYNHPVPKGNSPVSLTVNQEIFIASERVLKDQPSLVPRNLTEYFVAVDVTCMLQLYASMLHERRIIVTCSKLSTLTACVHGSVALLYPMYWQHVYIPVLPAHLLDYCCAPMPYLIGVHSSLIERVKNKSLEDVVMLNVDTNTLESPFNDLNNLPSDVRNMEMDLAREVNGAKRRNDTCFVGSWEALVEEEDVQEEKGGKSLPELVFARAETFVCNTEEGSRCDASSGSQDFSFNGFSLGEPITFCEESFVKHRSSLMKQFLETAVNLQLFKQFIDGRLAKLNAGRGFSDVFEEEITSGGFCGGNSRSYQQWVHTVKKGGALFNSAMTKATPAVRTAYKFAKNHAKQGIKEVKSKLKHKESEDDCGPCPGSVQYTPVYTSHSEKEGNPERRQLPQARLKRPPKSLDGAVYGDDDEAMERASKLSSEDGEEASAYSYESDDSVETRVKAPYSGGMDLLGEILDTLSTHSSDQGKLAAAKSLDFFRSMDDIDYKPTSKSNAPSENDLALLGSGSGDRAEWHLGQDDSALHGRHLPPSPRKRVSCSGLTEPLCILREENSDKALSADHVSGPSGVEEPAPGSGLDFQPASTEAAHTEKGTAERKETLSQVSDDLLAPSLGRRPSSSVPWEKEGKGATGTWEGVGLLHEVASLCHMTSAFQQDLNISEETTSGNQAQINN</sequence>
<dbReference type="Pfam" id="PF03456">
    <property type="entry name" value="uDENN"/>
    <property type="match status" value="1"/>
</dbReference>
<feature type="region of interest" description="Disordered" evidence="4">
    <location>
        <begin position="497"/>
        <end position="580"/>
    </location>
</feature>
<name>A0A8B7QYZ1_HIPAR</name>